<accession>A0ABQ9IES0</accession>
<reference evidence="1 2" key="1">
    <citation type="submission" date="2023-02" db="EMBL/GenBank/DDBJ databases">
        <title>LHISI_Scaffold_Assembly.</title>
        <authorList>
            <person name="Stuart O.P."/>
            <person name="Cleave R."/>
            <person name="Magrath M.J.L."/>
            <person name="Mikheyev A.S."/>
        </authorList>
    </citation>
    <scope>NUCLEOTIDE SEQUENCE [LARGE SCALE GENOMIC DNA]</scope>
    <source>
        <strain evidence="1">Daus_M_001</strain>
        <tissue evidence="1">Leg muscle</tissue>
    </source>
</reference>
<gene>
    <name evidence="1" type="ORF">PR048_000500</name>
</gene>
<dbReference type="Proteomes" id="UP001159363">
    <property type="component" value="Chromosome 1"/>
</dbReference>
<comment type="caution">
    <text evidence="1">The sequence shown here is derived from an EMBL/GenBank/DDBJ whole genome shotgun (WGS) entry which is preliminary data.</text>
</comment>
<dbReference type="EMBL" id="JARBHB010000001">
    <property type="protein sequence ID" value="KAJ8895175.1"/>
    <property type="molecule type" value="Genomic_DNA"/>
</dbReference>
<keyword evidence="2" id="KW-1185">Reference proteome</keyword>
<protein>
    <submittedName>
        <fullName evidence="1">Uncharacterized protein</fullName>
    </submittedName>
</protein>
<proteinExistence type="predicted"/>
<sequence length="471" mass="52205">MTTPAPEMEANNSAGGRGEGWLKGCVKGGGEAAGWQGVTRSVIEGDIEKGRLGVSSMFDAFLPRPFVRGSRGNEKKILGSVRENNLHSPFQIYDIYCAWLNYRLKMRQIDLAGCSQPIILWSESHSGDRGFDAVRMHCCGLCSPTGFASKLKVNNGAGLQNDTKIQPTNFGYRCHVHVAKKLGPTSIQILETSLKATYQDAFFFLPRADVPMSKQKKNCLHKLALLHCLGAGRDGESLCATSQVFSVRENCVVFINNWFGTDSTSLRRALDREDLPGNTAHAPGVVEGASSVHNTMSGKCGIIMRCCKNHLEKSSRRRKPSLLPYVLIPVLVRCMPPRNQVDGNHLGTIVVILYSQVRCQLAVNWVRFPAGIAPGFSHVRIVQDDAVGRWVFSGMSRFAHPCIPALLHTHFASPSSALKTSIDEWHSKLKQNLESWYSRRGSTDRQHYIVPNTLPPKGEVRWIFDAVTYRL</sequence>
<name>A0ABQ9IES0_9NEOP</name>
<evidence type="ECO:0000313" key="2">
    <source>
        <dbReference type="Proteomes" id="UP001159363"/>
    </source>
</evidence>
<organism evidence="1 2">
    <name type="scientific">Dryococelus australis</name>
    <dbReference type="NCBI Taxonomy" id="614101"/>
    <lineage>
        <taxon>Eukaryota</taxon>
        <taxon>Metazoa</taxon>
        <taxon>Ecdysozoa</taxon>
        <taxon>Arthropoda</taxon>
        <taxon>Hexapoda</taxon>
        <taxon>Insecta</taxon>
        <taxon>Pterygota</taxon>
        <taxon>Neoptera</taxon>
        <taxon>Polyneoptera</taxon>
        <taxon>Phasmatodea</taxon>
        <taxon>Verophasmatodea</taxon>
        <taxon>Anareolatae</taxon>
        <taxon>Phasmatidae</taxon>
        <taxon>Eurycanthinae</taxon>
        <taxon>Dryococelus</taxon>
    </lineage>
</organism>
<evidence type="ECO:0000313" key="1">
    <source>
        <dbReference type="EMBL" id="KAJ8895175.1"/>
    </source>
</evidence>